<dbReference type="EMBL" id="CAVMJV010000055">
    <property type="protein sequence ID" value="CAK5084907.1"/>
    <property type="molecule type" value="Genomic_DNA"/>
</dbReference>
<dbReference type="Proteomes" id="UP001497535">
    <property type="component" value="Unassembled WGS sequence"/>
</dbReference>
<sequence length="256" mass="30021">MIKFLILICLIIKTHSWTWDDYPSPRGQDYWKCGVSHPTYVCDPDGMLTDQEREEIVHMVEDFKEKTKRPNSIHQCMRKGLRLVVALAKVKIGPSNDSTVDFTELCANNTRRWTSIDSTKCESNVQGIEVNLDGFSYCRWIHLFMALHKDEYEQLQRTGTHYYKTNYFDALKDYIINLRMLYINRYSIFYNPDVSNEDKCPQQPSNNLSGIASIIFCVIISLVLVVLFYRIHQLENYFDKSKASQTEMKLIMPMHS</sequence>
<accession>A0ACB1A2N0</accession>
<proteinExistence type="predicted"/>
<evidence type="ECO:0000313" key="1">
    <source>
        <dbReference type="EMBL" id="CAK5084907.1"/>
    </source>
</evidence>
<keyword evidence="2" id="KW-1185">Reference proteome</keyword>
<comment type="caution">
    <text evidence="1">The sequence shown here is derived from an EMBL/GenBank/DDBJ whole genome shotgun (WGS) entry which is preliminary data.</text>
</comment>
<evidence type="ECO:0000313" key="2">
    <source>
        <dbReference type="Proteomes" id="UP001497535"/>
    </source>
</evidence>
<organism evidence="1 2">
    <name type="scientific">Meloidogyne enterolobii</name>
    <name type="common">Root-knot nematode worm</name>
    <name type="synonym">Meloidogyne mayaguensis</name>
    <dbReference type="NCBI Taxonomy" id="390850"/>
    <lineage>
        <taxon>Eukaryota</taxon>
        <taxon>Metazoa</taxon>
        <taxon>Ecdysozoa</taxon>
        <taxon>Nematoda</taxon>
        <taxon>Chromadorea</taxon>
        <taxon>Rhabditida</taxon>
        <taxon>Tylenchina</taxon>
        <taxon>Tylenchomorpha</taxon>
        <taxon>Tylenchoidea</taxon>
        <taxon>Meloidogynidae</taxon>
        <taxon>Meloidogyninae</taxon>
        <taxon>Meloidogyne</taxon>
    </lineage>
</organism>
<name>A0ACB1A2N0_MELEN</name>
<reference evidence="1" key="1">
    <citation type="submission" date="2023-11" db="EMBL/GenBank/DDBJ databases">
        <authorList>
            <person name="Poullet M."/>
        </authorList>
    </citation>
    <scope>NUCLEOTIDE SEQUENCE</scope>
    <source>
        <strain evidence="1">E1834</strain>
    </source>
</reference>
<gene>
    <name evidence="1" type="ORF">MENTE1834_LOCUS32316</name>
</gene>
<protein>
    <submittedName>
        <fullName evidence="1">Uncharacterized protein</fullName>
    </submittedName>
</protein>